<evidence type="ECO:0000256" key="1">
    <source>
        <dbReference type="SAM" id="MobiDB-lite"/>
    </source>
</evidence>
<reference evidence="2 3" key="1">
    <citation type="submission" date="2018-03" db="EMBL/GenBank/DDBJ databases">
        <title>Genomic Encyclopedia of Archaeal and Bacterial Type Strains, Phase II (KMG-II): from individual species to whole genera.</title>
        <authorList>
            <person name="Goeker M."/>
        </authorList>
    </citation>
    <scope>NUCLEOTIDE SEQUENCE [LARGE SCALE GENOMIC DNA]</scope>
    <source>
        <strain evidence="2 3">DSM 101533</strain>
    </source>
</reference>
<dbReference type="AlphaFoldDB" id="A0A2T0VV65"/>
<keyword evidence="3" id="KW-1185">Reference proteome</keyword>
<protein>
    <submittedName>
        <fullName evidence="2">Hemin uptake protein HemP</fullName>
    </submittedName>
</protein>
<gene>
    <name evidence="2" type="ORF">CLV80_11248</name>
</gene>
<proteinExistence type="predicted"/>
<name>A0A2T0VV65_9RHOB</name>
<dbReference type="Proteomes" id="UP000238007">
    <property type="component" value="Unassembled WGS sequence"/>
</dbReference>
<dbReference type="Pfam" id="PF10636">
    <property type="entry name" value="hemP"/>
    <property type="match status" value="1"/>
</dbReference>
<dbReference type="RefSeq" id="WP_106358810.1">
    <property type="nucleotide sequence ID" value="NZ_PVTP01000012.1"/>
</dbReference>
<evidence type="ECO:0000313" key="3">
    <source>
        <dbReference type="Proteomes" id="UP000238007"/>
    </source>
</evidence>
<accession>A0A2T0VV65</accession>
<dbReference type="EMBL" id="PVTP01000012">
    <property type="protein sequence ID" value="PRY75461.1"/>
    <property type="molecule type" value="Genomic_DNA"/>
</dbReference>
<evidence type="ECO:0000313" key="2">
    <source>
        <dbReference type="EMBL" id="PRY75461.1"/>
    </source>
</evidence>
<dbReference type="InterPro" id="IPR019600">
    <property type="entry name" value="Hemin_uptake_protein_HemP"/>
</dbReference>
<dbReference type="Gene3D" id="2.10.70.10">
    <property type="entry name" value="Complement Module, domain 1"/>
    <property type="match status" value="1"/>
</dbReference>
<comment type="caution">
    <text evidence="2">The sequence shown here is derived from an EMBL/GenBank/DDBJ whole genome shotgun (WGS) entry which is preliminary data.</text>
</comment>
<organism evidence="2 3">
    <name type="scientific">Yoonia maritima</name>
    <dbReference type="NCBI Taxonomy" id="1435347"/>
    <lineage>
        <taxon>Bacteria</taxon>
        <taxon>Pseudomonadati</taxon>
        <taxon>Pseudomonadota</taxon>
        <taxon>Alphaproteobacteria</taxon>
        <taxon>Rhodobacterales</taxon>
        <taxon>Paracoccaceae</taxon>
        <taxon>Yoonia</taxon>
    </lineage>
</organism>
<feature type="region of interest" description="Disordered" evidence="1">
    <location>
        <begin position="1"/>
        <end position="25"/>
    </location>
</feature>
<dbReference type="OrthoDB" id="7691333at2"/>
<sequence length="56" mass="6179">MSVHPLPRTTKPAEPQQLPTYSASDLTQNGDRALITLGDQTYTLRITRAGKLILTK</sequence>